<gene>
    <name evidence="1" type="ORF">DU506_00630</name>
</gene>
<evidence type="ECO:0000313" key="1">
    <source>
        <dbReference type="EMBL" id="RCV93692.1"/>
    </source>
</evidence>
<dbReference type="AlphaFoldDB" id="A0A368UBH3"/>
<dbReference type="EMBL" id="QPIJ01000001">
    <property type="protein sequence ID" value="RCV93692.1"/>
    <property type="molecule type" value="Genomic_DNA"/>
</dbReference>
<reference evidence="1 2" key="1">
    <citation type="submission" date="2018-07" db="EMBL/GenBank/DDBJ databases">
        <title>Halomonas rutogse sp. nov., isolated from Lake TangqianCo on Tibetan Plateau.</title>
        <authorList>
            <person name="Lu H."/>
            <person name="Xing P."/>
            <person name="Wu Q."/>
        </authorList>
    </citation>
    <scope>NUCLEOTIDE SEQUENCE [LARGE SCALE GENOMIC DNA]</scope>
    <source>
        <strain evidence="1 2">TQ8S</strain>
    </source>
</reference>
<sequence>MATRAFHLALEDFRQQMAIEDMSDLRDQFYASAGPGPYDHSTLIDRAKDFLEAKDLKIPAYQVVSLLMGTGEHHFHHLEHNLGHVFQSDMPTLAQMIEQDAKATHAAHLEHDPASIPPLPAYLHHQRQRISLEAVERRNDQWRHYHFTSLHAYLLERLEGNITAIRAELLPMARHRVDHGENRVERQHVPLSLSENLVRGELTLFTKRLAHDLADRALKTLAKSQAIPARIGILREPQAGPGIPDPLWIVALVHPADAAHLPCADIEDALHQLGMFELDPWFEEVVAWANEQASLELAREIKQLKIHFAHVQGPPEPYRVIMNADLDRLMESTL</sequence>
<protein>
    <submittedName>
        <fullName evidence="1">Uncharacterized protein</fullName>
    </submittedName>
</protein>
<keyword evidence="2" id="KW-1185">Reference proteome</keyword>
<name>A0A368UBH3_9GAMM</name>
<accession>A0A368UBH3</accession>
<proteinExistence type="predicted"/>
<dbReference type="Proteomes" id="UP000253204">
    <property type="component" value="Unassembled WGS sequence"/>
</dbReference>
<evidence type="ECO:0000313" key="2">
    <source>
        <dbReference type="Proteomes" id="UP000253204"/>
    </source>
</evidence>
<organism evidence="1 2">
    <name type="scientific">Vreelandella rituensis</name>
    <dbReference type="NCBI Taxonomy" id="2282306"/>
    <lineage>
        <taxon>Bacteria</taxon>
        <taxon>Pseudomonadati</taxon>
        <taxon>Pseudomonadota</taxon>
        <taxon>Gammaproteobacteria</taxon>
        <taxon>Oceanospirillales</taxon>
        <taxon>Halomonadaceae</taxon>
        <taxon>Vreelandella</taxon>
    </lineage>
</organism>
<dbReference type="RefSeq" id="WP_114485020.1">
    <property type="nucleotide sequence ID" value="NZ_CBCSHM010000005.1"/>
</dbReference>
<comment type="caution">
    <text evidence="1">The sequence shown here is derived from an EMBL/GenBank/DDBJ whole genome shotgun (WGS) entry which is preliminary data.</text>
</comment>